<reference evidence="2" key="1">
    <citation type="journal article" date="2021" name="IMA Fungus">
        <title>Genomic characterization of three marine fungi, including Emericellopsis atlantica sp. nov. with signatures of a generalist lifestyle and marine biomass degradation.</title>
        <authorList>
            <person name="Hagestad O.C."/>
            <person name="Hou L."/>
            <person name="Andersen J.H."/>
            <person name="Hansen E.H."/>
            <person name="Altermark B."/>
            <person name="Li C."/>
            <person name="Kuhnert E."/>
            <person name="Cox R.J."/>
            <person name="Crous P.W."/>
            <person name="Spatafora J.W."/>
            <person name="Lail K."/>
            <person name="Amirebrahimi M."/>
            <person name="Lipzen A."/>
            <person name="Pangilinan J."/>
            <person name="Andreopoulos W."/>
            <person name="Hayes R.D."/>
            <person name="Ng V."/>
            <person name="Grigoriev I.V."/>
            <person name="Jackson S.A."/>
            <person name="Sutton T.D.S."/>
            <person name="Dobson A.D.W."/>
            <person name="Rama T."/>
        </authorList>
    </citation>
    <scope>NUCLEOTIDE SEQUENCE</scope>
    <source>
        <strain evidence="2">TRa3180A</strain>
    </source>
</reference>
<evidence type="ECO:0000256" key="1">
    <source>
        <dbReference type="SAM" id="SignalP"/>
    </source>
</evidence>
<evidence type="ECO:0000313" key="2">
    <source>
        <dbReference type="EMBL" id="KAG9245876.1"/>
    </source>
</evidence>
<evidence type="ECO:0000313" key="3">
    <source>
        <dbReference type="Proteomes" id="UP000887226"/>
    </source>
</evidence>
<gene>
    <name evidence="2" type="ORF">BJ878DRAFT_540849</name>
</gene>
<dbReference type="Proteomes" id="UP000887226">
    <property type="component" value="Unassembled WGS sequence"/>
</dbReference>
<proteinExistence type="predicted"/>
<organism evidence="2 3">
    <name type="scientific">Calycina marina</name>
    <dbReference type="NCBI Taxonomy" id="1763456"/>
    <lineage>
        <taxon>Eukaryota</taxon>
        <taxon>Fungi</taxon>
        <taxon>Dikarya</taxon>
        <taxon>Ascomycota</taxon>
        <taxon>Pezizomycotina</taxon>
        <taxon>Leotiomycetes</taxon>
        <taxon>Helotiales</taxon>
        <taxon>Pezizellaceae</taxon>
        <taxon>Calycina</taxon>
    </lineage>
</organism>
<feature type="chain" id="PRO_5040129303" evidence="1">
    <location>
        <begin position="19"/>
        <end position="61"/>
    </location>
</feature>
<protein>
    <submittedName>
        <fullName evidence="2">Uncharacterized protein</fullName>
    </submittedName>
</protein>
<accession>A0A9P7Z5X6</accession>
<keyword evidence="3" id="KW-1185">Reference proteome</keyword>
<dbReference type="AlphaFoldDB" id="A0A9P7Z5X6"/>
<name>A0A9P7Z5X6_9HELO</name>
<feature type="signal peptide" evidence="1">
    <location>
        <begin position="1"/>
        <end position="18"/>
    </location>
</feature>
<keyword evidence="1" id="KW-0732">Signal</keyword>
<dbReference type="EMBL" id="MU253827">
    <property type="protein sequence ID" value="KAG9245876.1"/>
    <property type="molecule type" value="Genomic_DNA"/>
</dbReference>
<comment type="caution">
    <text evidence="2">The sequence shown here is derived from an EMBL/GenBank/DDBJ whole genome shotgun (WGS) entry which is preliminary data.</text>
</comment>
<sequence>MKVVFTFLLAVFVTLVAALPTPQIIDIPEKRSPDYFDIGAHPHTPEQRSPDYFDIGAYPRV</sequence>